<sequence>MNIPEDLITDFTAKAGKLLEGSGQDLKNNMSSLLQSLIGRLDLVSREDFEIQQKVLMKTREKVEQLNKQVEQLEQRLNHP</sequence>
<evidence type="ECO:0000313" key="3">
    <source>
        <dbReference type="Proteomes" id="UP000032266"/>
    </source>
</evidence>
<reference evidence="2 3" key="1">
    <citation type="submission" date="2014-01" db="EMBL/GenBank/DDBJ databases">
        <title>Full genme sequencing of cellulolytic bacterium Gynuella sunshinyii YC6258T gen. nov., sp. nov.</title>
        <authorList>
            <person name="Khan H."/>
            <person name="Chung E.J."/>
            <person name="Chung Y.R."/>
        </authorList>
    </citation>
    <scope>NUCLEOTIDE SEQUENCE [LARGE SCALE GENOMIC DNA]</scope>
    <source>
        <strain evidence="2 3">YC6258</strain>
    </source>
</reference>
<proteinExistence type="inferred from homology"/>
<dbReference type="HAMAP" id="MF_02216">
    <property type="entry name" value="UbiK"/>
    <property type="match status" value="1"/>
</dbReference>
<dbReference type="InterPro" id="IPR007475">
    <property type="entry name" value="UbiK"/>
</dbReference>
<comment type="function">
    <text evidence="1">Required for efficient ubiquinone (coenzyme Q) biosynthesis. UbiK is probably an accessory factor of Ubi enzymes and facilitates ubiquinone biosynthesis by acting as an assembly factor, a targeting factor, or both.</text>
</comment>
<dbReference type="PANTHER" id="PTHR38040:SF1">
    <property type="entry name" value="UBIQUINONE BIOSYNTHESIS ACCESSORY FACTOR UBIK"/>
    <property type="match status" value="1"/>
</dbReference>
<dbReference type="HOGENOM" id="CLU_154412_3_1_6"/>
<keyword evidence="1" id="KW-0175">Coiled coil</keyword>
<dbReference type="UniPathway" id="UPA00232"/>
<dbReference type="GO" id="GO:0006744">
    <property type="term" value="P:ubiquinone biosynthetic process"/>
    <property type="evidence" value="ECO:0007669"/>
    <property type="project" value="UniProtKB-UniRule"/>
</dbReference>
<dbReference type="OrthoDB" id="5297354at2"/>
<name>A0A0C5UY63_9GAMM</name>
<feature type="coiled-coil region" evidence="1">
    <location>
        <begin position="49"/>
        <end position="76"/>
    </location>
</feature>
<comment type="similarity">
    <text evidence="1">Belongs to the UbiK family.</text>
</comment>
<dbReference type="GO" id="GO:0005829">
    <property type="term" value="C:cytosol"/>
    <property type="evidence" value="ECO:0007669"/>
    <property type="project" value="TreeGrafter"/>
</dbReference>
<dbReference type="PANTHER" id="PTHR38040">
    <property type="entry name" value="UBIQUINONE BIOSYNTHESIS ACCESSORY FACTOR UBIK"/>
    <property type="match status" value="1"/>
</dbReference>
<accession>A0A0C5UY63</accession>
<gene>
    <name evidence="1" type="primary">ubiK</name>
    <name evidence="2" type="ORF">YC6258_00168</name>
</gene>
<protein>
    <recommendedName>
        <fullName evidence="1">Ubiquinone biosynthesis accessory factor UbiK</fullName>
    </recommendedName>
</protein>
<comment type="subcellular location">
    <subcellularLocation>
        <location evidence="1">Cytoplasm</location>
    </subcellularLocation>
</comment>
<organism evidence="2 3">
    <name type="scientific">Gynuella sunshinyii YC6258</name>
    <dbReference type="NCBI Taxonomy" id="1445510"/>
    <lineage>
        <taxon>Bacteria</taxon>
        <taxon>Pseudomonadati</taxon>
        <taxon>Pseudomonadota</taxon>
        <taxon>Gammaproteobacteria</taxon>
        <taxon>Oceanospirillales</taxon>
        <taxon>Saccharospirillaceae</taxon>
        <taxon>Gynuella</taxon>
    </lineage>
</organism>
<dbReference type="EMBL" id="CP007142">
    <property type="protein sequence ID" value="AJQ92220.1"/>
    <property type="molecule type" value="Genomic_DNA"/>
</dbReference>
<keyword evidence="3" id="KW-1185">Reference proteome</keyword>
<dbReference type="AlphaFoldDB" id="A0A0C5UY63"/>
<dbReference type="RefSeq" id="WP_044615347.1">
    <property type="nucleotide sequence ID" value="NZ_CP007142.1"/>
</dbReference>
<dbReference type="STRING" id="1445510.YC6258_00168"/>
<comment type="pathway">
    <text evidence="1">Cofactor biosynthesis; ubiquinone biosynthesis.</text>
</comment>
<keyword evidence="1" id="KW-0831">Ubiquinone biosynthesis</keyword>
<dbReference type="PATRIC" id="fig|1445510.3.peg.163"/>
<dbReference type="Proteomes" id="UP000032266">
    <property type="component" value="Chromosome"/>
</dbReference>
<dbReference type="KEGG" id="gsn:YC6258_00168"/>
<evidence type="ECO:0000313" key="2">
    <source>
        <dbReference type="EMBL" id="AJQ92220.1"/>
    </source>
</evidence>
<dbReference type="Pfam" id="PF04380">
    <property type="entry name" value="BMFP"/>
    <property type="match status" value="1"/>
</dbReference>
<evidence type="ECO:0000256" key="1">
    <source>
        <dbReference type="HAMAP-Rule" id="MF_02216"/>
    </source>
</evidence>
<keyword evidence="1" id="KW-0963">Cytoplasm</keyword>